<accession>A0A5N5IR82</accession>
<dbReference type="EMBL" id="VNIK02000006">
    <property type="protein sequence ID" value="KAB5488346.1"/>
    <property type="molecule type" value="Genomic_DNA"/>
</dbReference>
<dbReference type="InterPro" id="IPR046026">
    <property type="entry name" value="DUF5984"/>
</dbReference>
<dbReference type="AlphaFoldDB" id="A0A5N5IR82"/>
<evidence type="ECO:0000313" key="2">
    <source>
        <dbReference type="Proteomes" id="UP000319204"/>
    </source>
</evidence>
<evidence type="ECO:0000313" key="1">
    <source>
        <dbReference type="EMBL" id="KAB5488346.1"/>
    </source>
</evidence>
<sequence length="264" mass="31467">MINFKLKELDKISPWGQEPELSLHWFGLTDGDLWLTFGNETIYEYTKEAIDLWGNQSPYNDYPLSRFIEDFTELFDKIREPIPEAFYNLSTDLKKFQSRTKKWLDKHYTDKDNGNDFYFDVYDTLISWVHARTLSSSHLNYGPQLSFFRYNNKVRVVWDTEHRLKNGTPVWTAKSGSVEMEYTGFVQKIKSFGQSFFAEMGEQIRLAVEKDWGKVELDKQWLVEEHEGRIDEFYFSLALLEQEAEYRTDWAGIKKLFDRMTNEI</sequence>
<dbReference type="OrthoDB" id="8216186at2"/>
<dbReference type="Pfam" id="PF19446">
    <property type="entry name" value="DUF5984"/>
    <property type="match status" value="1"/>
</dbReference>
<gene>
    <name evidence="1" type="ORF">FOT42_010090</name>
</gene>
<proteinExistence type="predicted"/>
<comment type="caution">
    <text evidence="1">The sequence shown here is derived from an EMBL/GenBank/DDBJ whole genome shotgun (WGS) entry which is preliminary data.</text>
</comment>
<reference evidence="1" key="1">
    <citation type="submission" date="2019-10" db="EMBL/GenBank/DDBJ databases">
        <title>Muricauda hadale sp. nov., a piezophilic bacterium isolated from hadopelagic water of the Mariana Trench.</title>
        <authorList>
            <person name="Wei Y."/>
        </authorList>
    </citation>
    <scope>NUCLEOTIDE SEQUENCE [LARGE SCALE GENOMIC DNA]</scope>
    <source>
        <strain evidence="1">MT-229</strain>
    </source>
</reference>
<name>A0A5N5IR82_9FLAO</name>
<organism evidence="1 2">
    <name type="scientific">Flagellimonas hadalis</name>
    <dbReference type="NCBI Taxonomy" id="2597517"/>
    <lineage>
        <taxon>Bacteria</taxon>
        <taxon>Pseudomonadati</taxon>
        <taxon>Bacteroidota</taxon>
        <taxon>Flavobacteriia</taxon>
        <taxon>Flavobacteriales</taxon>
        <taxon>Flavobacteriaceae</taxon>
        <taxon>Flagellimonas</taxon>
    </lineage>
</organism>
<dbReference type="Proteomes" id="UP000319204">
    <property type="component" value="Unassembled WGS sequence"/>
</dbReference>
<protein>
    <submittedName>
        <fullName evidence="1">Uncharacterized protein</fullName>
    </submittedName>
</protein>
<keyword evidence="2" id="KW-1185">Reference proteome</keyword>